<accession>A0ABY4DPX5</accession>
<reference evidence="2 3" key="1">
    <citation type="journal article" date="2022" name="Res Sq">
        <title>Evolution of multicellular longitudinally dividing oral cavity symbionts (Neisseriaceae).</title>
        <authorList>
            <person name="Nyongesa S."/>
            <person name="Weber P."/>
            <person name="Bernet E."/>
            <person name="Pullido F."/>
            <person name="Nieckarz M."/>
            <person name="Delaby M."/>
            <person name="Nieves C."/>
            <person name="Viehboeck T."/>
            <person name="Krause N."/>
            <person name="Rivera-Millot A."/>
            <person name="Nakamura A."/>
            <person name="Vischer N."/>
            <person name="VanNieuwenhze M."/>
            <person name="Brun Y."/>
            <person name="Cava F."/>
            <person name="Bulgheresi S."/>
            <person name="Veyrier F."/>
        </authorList>
    </citation>
    <scope>NUCLEOTIDE SEQUENCE [LARGE SCALE GENOMIC DNA]</scope>
    <source>
        <strain evidence="2 3">CCUG 63373m</strain>
    </source>
</reference>
<dbReference type="RefSeq" id="WP_244784175.1">
    <property type="nucleotide sequence ID" value="NZ_CP091508.1"/>
</dbReference>
<sequence>MNPIEKMKLAGRLKAAVAARNIEKNPLKKLPLLKEVEALRKQLGFKVKTKKTEENLDKNGKVAFPELSAEETALLAEKAIDVTKEMGQGARKKVVAAWVAANLQGRSIRASDGKMIQFNHNDSINHLAFDSRRNNLRALAIPFVADVFSRGKFTGTSKPNHDHKDKSMMAFHAYQKWVELKNGYKLLLEVQAVERDSGKFEYAAYTHKVLDKKVGNTSYTDDTEKDSTRVLERLPTTHNNPQTGQETSTDSVIFDGAQISQEAAVGEPFLILKILDPQGVDVTDSYDETMPSENSAATDAKALYALMESRPSE</sequence>
<dbReference type="Proteomes" id="UP000829817">
    <property type="component" value="Chromosome"/>
</dbReference>
<evidence type="ECO:0000259" key="1">
    <source>
        <dbReference type="Pfam" id="PF18798"/>
    </source>
</evidence>
<name>A0ABY4DPX5_9NEIS</name>
<dbReference type="InterPro" id="IPR040824">
    <property type="entry name" value="LPD3"/>
</dbReference>
<dbReference type="EMBL" id="CP091508">
    <property type="protein sequence ID" value="UOO81108.1"/>
    <property type="molecule type" value="Genomic_DNA"/>
</dbReference>
<proteinExistence type="predicted"/>
<organism evidence="2 3">
    <name type="scientific">Uruburuella testudinis</name>
    <dbReference type="NCBI Taxonomy" id="1282863"/>
    <lineage>
        <taxon>Bacteria</taxon>
        <taxon>Pseudomonadati</taxon>
        <taxon>Pseudomonadota</taxon>
        <taxon>Betaproteobacteria</taxon>
        <taxon>Neisseriales</taxon>
        <taxon>Neisseriaceae</taxon>
        <taxon>Uruburuella</taxon>
    </lineage>
</organism>
<protein>
    <recommendedName>
        <fullName evidence="1">Large polyvalent protein-associated domain-containing protein</fullName>
    </recommendedName>
</protein>
<keyword evidence="3" id="KW-1185">Reference proteome</keyword>
<evidence type="ECO:0000313" key="2">
    <source>
        <dbReference type="EMBL" id="UOO81108.1"/>
    </source>
</evidence>
<evidence type="ECO:0000313" key="3">
    <source>
        <dbReference type="Proteomes" id="UP000829817"/>
    </source>
</evidence>
<feature type="domain" description="Large polyvalent protein-associated" evidence="1">
    <location>
        <begin position="90"/>
        <end position="202"/>
    </location>
</feature>
<gene>
    <name evidence="2" type="ORF">LVJ83_08980</name>
</gene>
<dbReference type="Pfam" id="PF18798">
    <property type="entry name" value="LPD3"/>
    <property type="match status" value="1"/>
</dbReference>